<dbReference type="SUPFAM" id="SSF109998">
    <property type="entry name" value="Triger factor/SurA peptide-binding domain-like"/>
    <property type="match status" value="1"/>
</dbReference>
<dbReference type="RefSeq" id="WP_189170936.1">
    <property type="nucleotide sequence ID" value="NZ_BMQB01000006.1"/>
</dbReference>
<dbReference type="Proteomes" id="UP000649739">
    <property type="component" value="Unassembled WGS sequence"/>
</dbReference>
<comment type="caution">
    <text evidence="2">The sequence shown here is derived from an EMBL/GenBank/DDBJ whole genome shotgun (WGS) entry which is preliminary data.</text>
</comment>
<evidence type="ECO:0000313" key="2">
    <source>
        <dbReference type="EMBL" id="GGJ99639.1"/>
    </source>
</evidence>
<proteinExistence type="predicted"/>
<dbReference type="PROSITE" id="PS51257">
    <property type="entry name" value="PROKAR_LIPOPROTEIN"/>
    <property type="match status" value="1"/>
</dbReference>
<dbReference type="AlphaFoldDB" id="A0A8J3FB22"/>
<feature type="region of interest" description="Disordered" evidence="1">
    <location>
        <begin position="132"/>
        <end position="151"/>
    </location>
</feature>
<organism evidence="2 3">
    <name type="scientific">Pilimelia anulata</name>
    <dbReference type="NCBI Taxonomy" id="53371"/>
    <lineage>
        <taxon>Bacteria</taxon>
        <taxon>Bacillati</taxon>
        <taxon>Actinomycetota</taxon>
        <taxon>Actinomycetes</taxon>
        <taxon>Micromonosporales</taxon>
        <taxon>Micromonosporaceae</taxon>
        <taxon>Pilimelia</taxon>
    </lineage>
</organism>
<sequence>MQGRRIVAVIGVAGFALAGLVGCRSDPGVAAYVGDRRISDTEVAAVADEYVASLPAANQAAVNRTDLRAQVLRLMIVGDAVDAYARANSIPVAQVPLNEFATAQKLPPQIRLTPLFAKYVAGQDALRSRVKPVAPSEEQKREAYRNTTIQGRPLSEPFEAVSNNFSTETLGVPLALRDLVARALTDARVTVNPRYGSDFRVPFDIQSAESYYAVPMGPSVPVKDAPADAPRTAAPAEPDPGHDHG</sequence>
<dbReference type="Pfam" id="PF13624">
    <property type="entry name" value="SurA_N_3"/>
    <property type="match status" value="1"/>
</dbReference>
<name>A0A8J3FB22_9ACTN</name>
<protein>
    <submittedName>
        <fullName evidence="2">Uncharacterized protein</fullName>
    </submittedName>
</protein>
<feature type="region of interest" description="Disordered" evidence="1">
    <location>
        <begin position="217"/>
        <end position="245"/>
    </location>
</feature>
<reference evidence="2" key="1">
    <citation type="journal article" date="2014" name="Int. J. Syst. Evol. Microbiol.">
        <title>Complete genome sequence of Corynebacterium casei LMG S-19264T (=DSM 44701T), isolated from a smear-ripened cheese.</title>
        <authorList>
            <consortium name="US DOE Joint Genome Institute (JGI-PGF)"/>
            <person name="Walter F."/>
            <person name="Albersmeier A."/>
            <person name="Kalinowski J."/>
            <person name="Ruckert C."/>
        </authorList>
    </citation>
    <scope>NUCLEOTIDE SEQUENCE</scope>
    <source>
        <strain evidence="2">JCM 3090</strain>
    </source>
</reference>
<dbReference type="InterPro" id="IPR027304">
    <property type="entry name" value="Trigger_fact/SurA_dom_sf"/>
</dbReference>
<evidence type="ECO:0000313" key="3">
    <source>
        <dbReference type="Proteomes" id="UP000649739"/>
    </source>
</evidence>
<reference evidence="2" key="2">
    <citation type="submission" date="2020-09" db="EMBL/GenBank/DDBJ databases">
        <authorList>
            <person name="Sun Q."/>
            <person name="Ohkuma M."/>
        </authorList>
    </citation>
    <scope>NUCLEOTIDE SEQUENCE</scope>
    <source>
        <strain evidence="2">JCM 3090</strain>
    </source>
</reference>
<accession>A0A8J3FB22</accession>
<gene>
    <name evidence="2" type="ORF">GCM10010123_32020</name>
</gene>
<feature type="compositionally biased region" description="Low complexity" evidence="1">
    <location>
        <begin position="227"/>
        <end position="236"/>
    </location>
</feature>
<dbReference type="EMBL" id="BMQB01000006">
    <property type="protein sequence ID" value="GGJ99639.1"/>
    <property type="molecule type" value="Genomic_DNA"/>
</dbReference>
<keyword evidence="3" id="KW-1185">Reference proteome</keyword>
<evidence type="ECO:0000256" key="1">
    <source>
        <dbReference type="SAM" id="MobiDB-lite"/>
    </source>
</evidence>